<protein>
    <submittedName>
        <fullName evidence="2">Uncharacterized protein</fullName>
    </submittedName>
</protein>
<sequence>MNAFVFVAFMFFALLSTPDFFGSIHVVSAEDDVTAAPDAAAAEGTTLASNADDKNSSTDPLLNIPGIEGIQNIITNITNSITDSGKGPDGWISKLSSAIADGIKKIGSSLGSAWDFITQPLKNLWPFKNEKKA</sequence>
<keyword evidence="1" id="KW-0732">Signal</keyword>
<evidence type="ECO:0000313" key="3">
    <source>
        <dbReference type="Proteomes" id="UP001168990"/>
    </source>
</evidence>
<accession>A0AA39KWT0</accession>
<proteinExistence type="predicted"/>
<feature type="chain" id="PRO_5041331629" evidence="1">
    <location>
        <begin position="30"/>
        <end position="133"/>
    </location>
</feature>
<comment type="caution">
    <text evidence="2">The sequence shown here is derived from an EMBL/GenBank/DDBJ whole genome shotgun (WGS) entry which is preliminary data.</text>
</comment>
<dbReference type="EMBL" id="JAQQBS010000001">
    <property type="protein sequence ID" value="KAK0176456.1"/>
    <property type="molecule type" value="Genomic_DNA"/>
</dbReference>
<evidence type="ECO:0000313" key="2">
    <source>
        <dbReference type="EMBL" id="KAK0176456.1"/>
    </source>
</evidence>
<keyword evidence="3" id="KW-1185">Reference proteome</keyword>
<evidence type="ECO:0000256" key="1">
    <source>
        <dbReference type="SAM" id="SignalP"/>
    </source>
</evidence>
<dbReference type="AlphaFoldDB" id="A0AA39KWT0"/>
<organism evidence="2 3">
    <name type="scientific">Microctonus aethiopoides</name>
    <dbReference type="NCBI Taxonomy" id="144406"/>
    <lineage>
        <taxon>Eukaryota</taxon>
        <taxon>Metazoa</taxon>
        <taxon>Ecdysozoa</taxon>
        <taxon>Arthropoda</taxon>
        <taxon>Hexapoda</taxon>
        <taxon>Insecta</taxon>
        <taxon>Pterygota</taxon>
        <taxon>Neoptera</taxon>
        <taxon>Endopterygota</taxon>
        <taxon>Hymenoptera</taxon>
        <taxon>Apocrita</taxon>
        <taxon>Ichneumonoidea</taxon>
        <taxon>Braconidae</taxon>
        <taxon>Euphorinae</taxon>
        <taxon>Microctonus</taxon>
    </lineage>
</organism>
<reference evidence="2" key="1">
    <citation type="journal article" date="2023" name="bioRxiv">
        <title>Scaffold-level genome assemblies of two parasitoid biocontrol wasps reveal the parthenogenesis mechanism and an associated novel virus.</title>
        <authorList>
            <person name="Inwood S."/>
            <person name="Skelly J."/>
            <person name="Guhlin J."/>
            <person name="Harrop T."/>
            <person name="Goldson S."/>
            <person name="Dearden P."/>
        </authorList>
    </citation>
    <scope>NUCLEOTIDE SEQUENCE</scope>
    <source>
        <strain evidence="2">Irish</strain>
        <tissue evidence="2">Whole body</tissue>
    </source>
</reference>
<name>A0AA39KWT0_9HYME</name>
<dbReference type="Proteomes" id="UP001168990">
    <property type="component" value="Unassembled WGS sequence"/>
</dbReference>
<gene>
    <name evidence="2" type="ORF">PV328_000588</name>
</gene>
<feature type="signal peptide" evidence="1">
    <location>
        <begin position="1"/>
        <end position="29"/>
    </location>
</feature>
<reference evidence="2" key="2">
    <citation type="submission" date="2023-03" db="EMBL/GenBank/DDBJ databases">
        <authorList>
            <person name="Inwood S.N."/>
            <person name="Skelly J.G."/>
            <person name="Guhlin J."/>
            <person name="Harrop T.W.R."/>
            <person name="Goldson S.G."/>
            <person name="Dearden P.K."/>
        </authorList>
    </citation>
    <scope>NUCLEOTIDE SEQUENCE</scope>
    <source>
        <strain evidence="2">Irish</strain>
        <tissue evidence="2">Whole body</tissue>
    </source>
</reference>